<evidence type="ECO:0000313" key="1">
    <source>
        <dbReference type="EMBL" id="MBP1468783.1"/>
    </source>
</evidence>
<organism evidence="1 2">
    <name type="scientific">Candidatus Chloroploca mongolica</name>
    <dbReference type="NCBI Taxonomy" id="2528176"/>
    <lineage>
        <taxon>Bacteria</taxon>
        <taxon>Bacillati</taxon>
        <taxon>Chloroflexota</taxon>
        <taxon>Chloroflexia</taxon>
        <taxon>Chloroflexales</taxon>
        <taxon>Chloroflexineae</taxon>
        <taxon>Oscillochloridaceae</taxon>
        <taxon>Candidatus Chloroploca</taxon>
    </lineage>
</organism>
<proteinExistence type="predicted"/>
<evidence type="ECO:0000313" key="2">
    <source>
        <dbReference type="Proteomes" id="UP001193081"/>
    </source>
</evidence>
<gene>
    <name evidence="1" type="ORF">EYB53_023940</name>
</gene>
<dbReference type="EMBL" id="SIJK02000095">
    <property type="protein sequence ID" value="MBP1468783.1"/>
    <property type="molecule type" value="Genomic_DNA"/>
</dbReference>
<protein>
    <submittedName>
        <fullName evidence="1">Uncharacterized protein</fullName>
    </submittedName>
</protein>
<comment type="caution">
    <text evidence="1">The sequence shown here is derived from an EMBL/GenBank/DDBJ whole genome shotgun (WGS) entry which is preliminary data.</text>
</comment>
<dbReference type="Proteomes" id="UP001193081">
    <property type="component" value="Unassembled WGS sequence"/>
</dbReference>
<dbReference type="RefSeq" id="WP_135481880.1">
    <property type="nucleotide sequence ID" value="NZ_SIJK02000095.1"/>
</dbReference>
<keyword evidence="2" id="KW-1185">Reference proteome</keyword>
<accession>A0ABS4DH83</accession>
<name>A0ABS4DH83_9CHLR</name>
<sequence>MHFTTLTVINGHLAAAEDTVPSTLAVAPHAPDAPRGLFVTIVSVEDAAYDLAYAAVICGALHLDAAQRPVAVDLLHPLTALTLIEQATLRNHLIQQAWARAPHHVRTLLGCPAAPLRLADAARQLGYPLPTLAKAAAEDRLPTIHVGDRHLVYLATVTEAHERGLLHDQRGRPRRKRTPRR</sequence>
<reference evidence="1 2" key="1">
    <citation type="submission" date="2021-03" db="EMBL/GenBank/DDBJ databases">
        <authorList>
            <person name="Grouzdev D.S."/>
        </authorList>
    </citation>
    <scope>NUCLEOTIDE SEQUENCE [LARGE SCALE GENOMIC DNA]</scope>
    <source>
        <strain evidence="1 2">M50-1</strain>
    </source>
</reference>